<dbReference type="SUPFAM" id="SSF81324">
    <property type="entry name" value="Voltage-gated potassium channels"/>
    <property type="match status" value="2"/>
</dbReference>
<dbReference type="PANTHER" id="PTHR11003:SF345">
    <property type="entry name" value="TWIK FAMILY OF POTASSIUM CHANNELS PROTEIN 18"/>
    <property type="match status" value="1"/>
</dbReference>
<evidence type="ECO:0000313" key="12">
    <source>
        <dbReference type="Proteomes" id="UP000594262"/>
    </source>
</evidence>
<dbReference type="GO" id="GO:0015271">
    <property type="term" value="F:outward rectifier potassium channel activity"/>
    <property type="evidence" value="ECO:0007669"/>
    <property type="project" value="TreeGrafter"/>
</dbReference>
<keyword evidence="4 9" id="KW-1133">Transmembrane helix</keyword>
<dbReference type="InterPro" id="IPR013099">
    <property type="entry name" value="K_chnl_dom"/>
</dbReference>
<feature type="domain" description="Potassium channel" evidence="10">
    <location>
        <begin position="218"/>
        <end position="275"/>
    </location>
</feature>
<evidence type="ECO:0000256" key="6">
    <source>
        <dbReference type="ARBA" id="ARBA00023136"/>
    </source>
</evidence>
<feature type="transmembrane region" description="Helical" evidence="9">
    <location>
        <begin position="211"/>
        <end position="231"/>
    </location>
</feature>
<keyword evidence="5 8" id="KW-0406">Ion transport</keyword>
<evidence type="ECO:0000313" key="11">
    <source>
        <dbReference type="EnsemblMetazoa" id="CLYHEMP003895.1"/>
    </source>
</evidence>
<feature type="domain" description="Potassium channel" evidence="10">
    <location>
        <begin position="126"/>
        <end position="183"/>
    </location>
</feature>
<feature type="transmembrane region" description="Helical" evidence="9">
    <location>
        <begin position="131"/>
        <end position="150"/>
    </location>
</feature>
<sequence>QRINSHDKMILTKIEESKQQFKTEIINNLKKYVVFLVALLVGLCITTIIFFYVEECYFHVPEQCPANNQQTFELCQNVDTKNQTTTLNYTEAFEIYTKITKFCNHIELVECNKDGFIITSKENCDFTTTSFIKWMSFLCSTVFTIGYGHVVAKSTLGRGLTILIAIFGIPMASATVLFCGKAINNTIKYLIVCFENTCLKRGKIVWFKRKVATIQFLITILTFCLYSLYYHLTMFNNRSFFEAFYFVCISMLTIGFGDISPDFDYVSSLTTFQIIGLSAVEVTSFFWTFSLMASIIDFLTSLETDLAGYPKKEKKTIMDENYVAKNNNAIDQ</sequence>
<evidence type="ECO:0000256" key="2">
    <source>
        <dbReference type="ARBA" id="ARBA00022448"/>
    </source>
</evidence>
<feature type="transmembrane region" description="Helical" evidence="9">
    <location>
        <begin position="156"/>
        <end position="179"/>
    </location>
</feature>
<evidence type="ECO:0000256" key="8">
    <source>
        <dbReference type="RuleBase" id="RU003857"/>
    </source>
</evidence>
<feature type="transmembrane region" description="Helical" evidence="9">
    <location>
        <begin position="272"/>
        <end position="296"/>
    </location>
</feature>
<dbReference type="Gene3D" id="1.10.287.70">
    <property type="match status" value="1"/>
</dbReference>
<dbReference type="Pfam" id="PF07885">
    <property type="entry name" value="Ion_trans_2"/>
    <property type="match status" value="2"/>
</dbReference>
<keyword evidence="2 8" id="KW-0813">Transport</keyword>
<keyword evidence="12" id="KW-1185">Reference proteome</keyword>
<dbReference type="EnsemblMetazoa" id="CLYHEMT003895.1">
    <property type="protein sequence ID" value="CLYHEMP003895.1"/>
    <property type="gene ID" value="CLYHEMG003895"/>
</dbReference>
<feature type="transmembrane region" description="Helical" evidence="9">
    <location>
        <begin position="32"/>
        <end position="53"/>
    </location>
</feature>
<dbReference type="PANTHER" id="PTHR11003">
    <property type="entry name" value="POTASSIUM CHANNEL, SUBFAMILY K"/>
    <property type="match status" value="1"/>
</dbReference>
<dbReference type="PRINTS" id="PR01333">
    <property type="entry name" value="2POREKCHANEL"/>
</dbReference>
<name>A0A7M5UZQ0_9CNID</name>
<keyword evidence="7 8" id="KW-0407">Ion channel</keyword>
<dbReference type="OrthoDB" id="297496at2759"/>
<evidence type="ECO:0000256" key="1">
    <source>
        <dbReference type="ARBA" id="ARBA00004141"/>
    </source>
</evidence>
<keyword evidence="3 8" id="KW-0812">Transmembrane</keyword>
<protein>
    <recommendedName>
        <fullName evidence="10">Potassium channel domain-containing protein</fullName>
    </recommendedName>
</protein>
<dbReference type="GO" id="GO:0022841">
    <property type="term" value="F:potassium ion leak channel activity"/>
    <property type="evidence" value="ECO:0007669"/>
    <property type="project" value="TreeGrafter"/>
</dbReference>
<reference evidence="11" key="1">
    <citation type="submission" date="2021-01" db="UniProtKB">
        <authorList>
            <consortium name="EnsemblMetazoa"/>
        </authorList>
    </citation>
    <scope>IDENTIFICATION</scope>
</reference>
<dbReference type="GO" id="GO:0005886">
    <property type="term" value="C:plasma membrane"/>
    <property type="evidence" value="ECO:0007669"/>
    <property type="project" value="TreeGrafter"/>
</dbReference>
<dbReference type="AlphaFoldDB" id="A0A7M5UZQ0"/>
<feature type="transmembrane region" description="Helical" evidence="9">
    <location>
        <begin position="243"/>
        <end position="260"/>
    </location>
</feature>
<comment type="similarity">
    <text evidence="8">Belongs to the two pore domain potassium channel (TC 1.A.1.8) family.</text>
</comment>
<evidence type="ECO:0000256" key="3">
    <source>
        <dbReference type="ARBA" id="ARBA00022692"/>
    </source>
</evidence>
<evidence type="ECO:0000256" key="7">
    <source>
        <dbReference type="ARBA" id="ARBA00023303"/>
    </source>
</evidence>
<evidence type="ECO:0000256" key="4">
    <source>
        <dbReference type="ARBA" id="ARBA00022989"/>
    </source>
</evidence>
<accession>A0A7M5UZQ0</accession>
<evidence type="ECO:0000259" key="10">
    <source>
        <dbReference type="Pfam" id="PF07885"/>
    </source>
</evidence>
<evidence type="ECO:0000256" key="9">
    <source>
        <dbReference type="SAM" id="Phobius"/>
    </source>
</evidence>
<comment type="subcellular location">
    <subcellularLocation>
        <location evidence="1">Membrane</location>
        <topology evidence="1">Multi-pass membrane protein</topology>
    </subcellularLocation>
</comment>
<dbReference type="InterPro" id="IPR003280">
    <property type="entry name" value="2pore_dom_K_chnl"/>
</dbReference>
<dbReference type="GO" id="GO:0030322">
    <property type="term" value="P:stabilization of membrane potential"/>
    <property type="evidence" value="ECO:0007669"/>
    <property type="project" value="TreeGrafter"/>
</dbReference>
<proteinExistence type="inferred from homology"/>
<evidence type="ECO:0000256" key="5">
    <source>
        <dbReference type="ARBA" id="ARBA00023065"/>
    </source>
</evidence>
<keyword evidence="6 9" id="KW-0472">Membrane</keyword>
<dbReference type="Proteomes" id="UP000594262">
    <property type="component" value="Unplaced"/>
</dbReference>
<organism evidence="11 12">
    <name type="scientific">Clytia hemisphaerica</name>
    <dbReference type="NCBI Taxonomy" id="252671"/>
    <lineage>
        <taxon>Eukaryota</taxon>
        <taxon>Metazoa</taxon>
        <taxon>Cnidaria</taxon>
        <taxon>Hydrozoa</taxon>
        <taxon>Hydroidolina</taxon>
        <taxon>Leptothecata</taxon>
        <taxon>Obeliida</taxon>
        <taxon>Clytiidae</taxon>
        <taxon>Clytia</taxon>
    </lineage>
</organism>